<dbReference type="InterPro" id="IPR014716">
    <property type="entry name" value="Fibrinogen_a/b/g_C_1"/>
</dbReference>
<dbReference type="GO" id="GO:0005615">
    <property type="term" value="C:extracellular space"/>
    <property type="evidence" value="ECO:0007669"/>
    <property type="project" value="TreeGrafter"/>
</dbReference>
<dbReference type="SMART" id="SM00186">
    <property type="entry name" value="FBG"/>
    <property type="match status" value="1"/>
</dbReference>
<protein>
    <recommendedName>
        <fullName evidence="2">Fibrinogen C-terminal domain-containing protein</fullName>
    </recommendedName>
</protein>
<dbReference type="InterPro" id="IPR036056">
    <property type="entry name" value="Fibrinogen-like_C"/>
</dbReference>
<dbReference type="InterPro" id="IPR020837">
    <property type="entry name" value="Fibrinogen_CS"/>
</dbReference>
<evidence type="ECO:0000313" key="3">
    <source>
        <dbReference type="EnsemblMetazoa" id="Aqu2.1.12586_001"/>
    </source>
</evidence>
<accession>A0A1X7TDD5</accession>
<sequence>MNTIFSLRQPDCLSTSVDPSHRPRQYGLTTSSTETLKEAESIRCGSYLFLLNTHVQSKGYSGTAGDSPDYHNGSRFTTRDNDNDVWYGNCAQYHNGAWWYHSCAYSNLNGRYFNTVTDNPQSINWHHWKGALISLKFSEMKTHRNN</sequence>
<keyword evidence="1" id="KW-1015">Disulfide bond</keyword>
<dbReference type="PANTHER" id="PTHR19143:SF458">
    <property type="entry name" value="FIBRINOGEN C-TERMINAL DOMAIN-CONTAINING PROTEIN-RELATED"/>
    <property type="match status" value="1"/>
</dbReference>
<organism evidence="3">
    <name type="scientific">Amphimedon queenslandica</name>
    <name type="common">Sponge</name>
    <dbReference type="NCBI Taxonomy" id="400682"/>
    <lineage>
        <taxon>Eukaryota</taxon>
        <taxon>Metazoa</taxon>
        <taxon>Porifera</taxon>
        <taxon>Demospongiae</taxon>
        <taxon>Heteroscleromorpha</taxon>
        <taxon>Haplosclerida</taxon>
        <taxon>Niphatidae</taxon>
        <taxon>Amphimedon</taxon>
    </lineage>
</organism>
<dbReference type="Gene3D" id="3.90.215.10">
    <property type="entry name" value="Gamma Fibrinogen, chain A, domain 1"/>
    <property type="match status" value="1"/>
</dbReference>
<name>A0A1X7TDD5_AMPQE</name>
<evidence type="ECO:0000259" key="2">
    <source>
        <dbReference type="PROSITE" id="PS51406"/>
    </source>
</evidence>
<dbReference type="PROSITE" id="PS00514">
    <property type="entry name" value="FIBRINOGEN_C_1"/>
    <property type="match status" value="1"/>
</dbReference>
<reference evidence="3" key="1">
    <citation type="submission" date="2017-05" db="UniProtKB">
        <authorList>
            <consortium name="EnsemblMetazoa"/>
        </authorList>
    </citation>
    <scope>IDENTIFICATION</scope>
</reference>
<dbReference type="eggNOG" id="KOG2579">
    <property type="taxonomic scope" value="Eukaryota"/>
</dbReference>
<dbReference type="Pfam" id="PF00147">
    <property type="entry name" value="Fibrinogen_C"/>
    <property type="match status" value="1"/>
</dbReference>
<dbReference type="AlphaFoldDB" id="A0A1X7TDD5"/>
<evidence type="ECO:0000256" key="1">
    <source>
        <dbReference type="ARBA" id="ARBA00023157"/>
    </source>
</evidence>
<feature type="domain" description="Fibrinogen C-terminal" evidence="2">
    <location>
        <begin position="59"/>
        <end position="146"/>
    </location>
</feature>
<dbReference type="STRING" id="400682.A0A1X7TDD5"/>
<dbReference type="SUPFAM" id="SSF56496">
    <property type="entry name" value="Fibrinogen C-terminal domain-like"/>
    <property type="match status" value="1"/>
</dbReference>
<dbReference type="InterPro" id="IPR002181">
    <property type="entry name" value="Fibrinogen_a/b/g_C_dom"/>
</dbReference>
<dbReference type="PANTHER" id="PTHR19143">
    <property type="entry name" value="FIBRINOGEN/TENASCIN/ANGIOPOEITIN"/>
    <property type="match status" value="1"/>
</dbReference>
<dbReference type="PROSITE" id="PS51406">
    <property type="entry name" value="FIBRINOGEN_C_2"/>
    <property type="match status" value="1"/>
</dbReference>
<dbReference type="InParanoid" id="A0A1X7TDD5"/>
<dbReference type="EnsemblMetazoa" id="Aqu2.1.12586_001">
    <property type="protein sequence ID" value="Aqu2.1.12586_001"/>
    <property type="gene ID" value="Aqu2.1.12586"/>
</dbReference>
<dbReference type="InterPro" id="IPR050373">
    <property type="entry name" value="Fibrinogen_C-term_domain"/>
</dbReference>
<proteinExistence type="predicted"/>